<proteinExistence type="predicted"/>
<name>A0A3L7J6D4_9MICO</name>
<evidence type="ECO:0000313" key="2">
    <source>
        <dbReference type="EMBL" id="RLQ86009.1"/>
    </source>
</evidence>
<keyword evidence="1" id="KW-0472">Membrane</keyword>
<comment type="caution">
    <text evidence="2">The sequence shown here is derived from an EMBL/GenBank/DDBJ whole genome shotgun (WGS) entry which is preliminary data.</text>
</comment>
<dbReference type="EMBL" id="RCWJ01000001">
    <property type="protein sequence ID" value="RLQ86009.1"/>
    <property type="molecule type" value="Genomic_DNA"/>
</dbReference>
<sequence length="114" mass="11904">MLTLASSRRFWPGFVGVGIAVAFIALVLAAPSMGGGACVESYPLQCPVIEIDESGLAATAVGLIASVLLLFFASARNTFRVRASGVVVGFAVLFIVIIVGVNVSLAHSIELRYY</sequence>
<feature type="transmembrane region" description="Helical" evidence="1">
    <location>
        <begin position="54"/>
        <end position="73"/>
    </location>
</feature>
<feature type="transmembrane region" description="Helical" evidence="1">
    <location>
        <begin position="85"/>
        <end position="109"/>
    </location>
</feature>
<keyword evidence="1" id="KW-1133">Transmembrane helix</keyword>
<organism evidence="2 3">
    <name type="scientific">Mycetocola zhadangensis</name>
    <dbReference type="NCBI Taxonomy" id="1164595"/>
    <lineage>
        <taxon>Bacteria</taxon>
        <taxon>Bacillati</taxon>
        <taxon>Actinomycetota</taxon>
        <taxon>Actinomycetes</taxon>
        <taxon>Micrococcales</taxon>
        <taxon>Microbacteriaceae</taxon>
        <taxon>Mycetocola</taxon>
    </lineage>
</organism>
<dbReference type="Proteomes" id="UP000282460">
    <property type="component" value="Unassembled WGS sequence"/>
</dbReference>
<gene>
    <name evidence="2" type="ORF">D9V28_03960</name>
</gene>
<keyword evidence="3" id="KW-1185">Reference proteome</keyword>
<accession>A0A3L7J6D4</accession>
<feature type="transmembrane region" description="Helical" evidence="1">
    <location>
        <begin position="12"/>
        <end position="34"/>
    </location>
</feature>
<dbReference type="AlphaFoldDB" id="A0A3L7J6D4"/>
<protein>
    <submittedName>
        <fullName evidence="2">Uncharacterized protein</fullName>
    </submittedName>
</protein>
<reference evidence="2 3" key="1">
    <citation type="submission" date="2018-10" db="EMBL/GenBank/DDBJ databases">
        <authorList>
            <person name="Li J."/>
        </authorList>
    </citation>
    <scope>NUCLEOTIDE SEQUENCE [LARGE SCALE GENOMIC DNA]</scope>
    <source>
        <strain evidence="2 3">ZD1-4</strain>
    </source>
</reference>
<evidence type="ECO:0000313" key="3">
    <source>
        <dbReference type="Proteomes" id="UP000282460"/>
    </source>
</evidence>
<evidence type="ECO:0000256" key="1">
    <source>
        <dbReference type="SAM" id="Phobius"/>
    </source>
</evidence>
<keyword evidence="1" id="KW-0812">Transmembrane</keyword>